<sequence>MAEYTDSVSPFTRSPHESPRSASPNNTKVDSLATRDAHVRVQSPLRTEQRANGSISSSTVPNGEPVKSSYAASGTGGFPFNAPPGAVGETPTNELMAPSGSGAATPRDAVSDLPPNGPISRKATSEFGVPTPRRSVQFARSSTQENAPSSQSHPHSRQQSWDPEDGEPPIMGRHGSSLFSKLKALATPTSLHSHGRSASGWTAGDAAADESTNQTPTGPRSPGSERLEPRYDYSSEADADADADAEESPAEGASGRPPRRRRKGRRLPDGGAQTAPTTPKALPSFLQDSPGNTPTSAMGQRPTFMSRHSTLENLPEHHRHGFSEDEGRDRLESGWRRGFSHRGLTHSAHRHHDSEGTPDNRRPSNFRRITGFGGHHGDEASPSTWRRNIGERATSVSAQKWRSMKNALRLLGRQRKEDKVDHAKSAELLAELLAGAPAALFLASNFQRDEHGRKRVPVLLEQLKVRITDSTRTDPKGKEKQPLFRIELEYGSGITRMKWVINRSARDFTNLHLKYKVQSSQEKYLKFNTDDPARTRLPRFPKSVARDYVPGVLGSFGDDDDEEEDEANVDPADGDDTERPGKGKRRRSSFGFSRRKSSTTGPSATGANGGLTGRAGSIVGTGASSNRKETVQERQRKKLELYLTQLITSLILRPDANRLCKFLEISALGVRLAAENSYHGKEGSLMISTGKGIDFRRAWRPELIKARHQPKWFLVRDNYITCVDSPEEMNIYDVFLVDQDFTIEAEKRLRDMRDQSGRDIAKKAKTSAAHPKHHRLTITNSERTVKLLAKNERILHQFEESITIMQNMTSWSKPHRFDSFAPVRQNVFARWLVDGRDYMWNVSRAIEMAQDVIYIHDWWLSPELYMRRPPAISQKWRLDRLLQRKAQEGVKIFIIIYRNINTAIPIDSEYTKFSLLDLHPNVFVQRSPNQLRQNTFFWAHHEKICVVDHTIAFCGGIDLCFGRWDTPEHSLTDDKLTGFELNDVPKDSEHCQNWPGKDYSNPRVQDFYALDKPYEEMYDRTKVPRMPWHDIAMQIVGQPARDLTRHFVQRWNFILRQRKPSRPTPLLLPPPDFLEGELKTLGLDGTCEVQILRSAASWSIGTPNRVECSIHNAYIKMIESSDHFVYIENQFFISSCEVEGVKIENKIGDALVERIKRAHEDQEDWRAVVIIPLMPGFQNTVDQQDGSSVRLIMTCQYRSICRGETSIFGRLRAVGIEPEDYIQFYALRSWGKIGPNKALVTEQLYIHAKCMIVDDRVAIIGSANINERSMLGGRDSEVAAVVRDRAMVPSVMAGEAYKVGVFPHTLRMRLMREHLGLDVDELEAESLSGRRDRRTPDAAYDSDNSISVPDHITEQKLADAKHKWQDELLAKNERMHSFNHDVDWEEENNPNLMNNKRLTADARVTKNPAHQADVAGLGVDRMVDHIGVDDLGRDSTILPSGREVLVSDVAAEGKGTIVSPSKGKQKGQARAKSAATKASAASSDPSVTGNTGLPPARIPRMDTQALGLTLLSQLPALPVLDDTDIGGPPLHRTFSSASSNIIHPFLTDMKRPVVTPDCMRDPLNDAFFIDTWQAIAENNTKIFRQVFRCMPDNEVKTWKEYKEYAAFAERFSRAQGQGKSMERREQEAHGKTGPPGTGTLKVVGHVGEKAGQLGDGVQALFEKTASRDSEKQDKHMGTVAQWADEQEKSSREGTAHRPSDTSNRPWDEKAALKAEETTPPTTAQLTTVVTAPASSPMPPFIPEGAVTVPTDDLPAHTAAGEKLDVRRPRTVTYSSDIPPPGAQTSAPDIASTTFKNTNKGKGNTKRRRRATTKSSTRQFHANDDNILLDRHDAETLLGLVQGNLVVWPYDWLEKEERGGGWMYAVDQLAPLEIYD</sequence>
<feature type="region of interest" description="Disordered" evidence="7">
    <location>
        <begin position="1"/>
        <end position="301"/>
    </location>
</feature>
<feature type="region of interest" description="Disordered" evidence="7">
    <location>
        <begin position="1455"/>
        <end position="1499"/>
    </location>
</feature>
<protein>
    <recommendedName>
        <fullName evidence="2">phospholipase D</fullName>
        <ecNumber evidence="2">3.1.4.4</ecNumber>
    </recommendedName>
</protein>
<dbReference type="PANTHER" id="PTHR18896:SF76">
    <property type="entry name" value="PHOSPHOLIPASE"/>
    <property type="match status" value="1"/>
</dbReference>
<feature type="compositionally biased region" description="Basic residues" evidence="7">
    <location>
        <begin position="1802"/>
        <end position="1811"/>
    </location>
</feature>
<feature type="compositionally biased region" description="Basic residues" evidence="7">
    <location>
        <begin position="342"/>
        <end position="351"/>
    </location>
</feature>
<feature type="compositionally biased region" description="Basic and acidic residues" evidence="7">
    <location>
        <begin position="1664"/>
        <end position="1676"/>
    </location>
</feature>
<dbReference type="CDD" id="cd09141">
    <property type="entry name" value="PLDc_vPLD1_2_yPLD_like_2"/>
    <property type="match status" value="1"/>
</dbReference>
<dbReference type="Pfam" id="PF00614">
    <property type="entry name" value="PLDc"/>
    <property type="match status" value="1"/>
</dbReference>
<dbReference type="EC" id="3.1.4.4" evidence="2"/>
<dbReference type="EMBL" id="JAPDRL010000095">
    <property type="protein sequence ID" value="KAJ9657815.1"/>
    <property type="molecule type" value="Genomic_DNA"/>
</dbReference>
<feature type="compositionally biased region" description="Acidic residues" evidence="7">
    <location>
        <begin position="557"/>
        <end position="576"/>
    </location>
</feature>
<evidence type="ECO:0000256" key="5">
    <source>
        <dbReference type="ARBA" id="ARBA00022963"/>
    </source>
</evidence>
<keyword evidence="4 9" id="KW-0378">Hydrolase</keyword>
<dbReference type="PANTHER" id="PTHR18896">
    <property type="entry name" value="PHOSPHOLIPASE D"/>
    <property type="match status" value="1"/>
</dbReference>
<feature type="domain" description="PLD phosphodiesterase" evidence="8">
    <location>
        <begin position="1242"/>
        <end position="1269"/>
    </location>
</feature>
<organism evidence="9 10">
    <name type="scientific">Coniosporium apollinis</name>
    <dbReference type="NCBI Taxonomy" id="61459"/>
    <lineage>
        <taxon>Eukaryota</taxon>
        <taxon>Fungi</taxon>
        <taxon>Dikarya</taxon>
        <taxon>Ascomycota</taxon>
        <taxon>Pezizomycotina</taxon>
        <taxon>Dothideomycetes</taxon>
        <taxon>Dothideomycetes incertae sedis</taxon>
        <taxon>Coniosporium</taxon>
    </lineage>
</organism>
<feature type="compositionally biased region" description="Basic and acidic residues" evidence="7">
    <location>
        <begin position="352"/>
        <end position="362"/>
    </location>
</feature>
<feature type="region of interest" description="Disordered" evidence="7">
    <location>
        <begin position="551"/>
        <end position="631"/>
    </location>
</feature>
<feature type="compositionally biased region" description="Acidic residues" evidence="7">
    <location>
        <begin position="235"/>
        <end position="249"/>
    </location>
</feature>
<evidence type="ECO:0000256" key="6">
    <source>
        <dbReference type="ARBA" id="ARBA00023098"/>
    </source>
</evidence>
<evidence type="ECO:0000259" key="8">
    <source>
        <dbReference type="PROSITE" id="PS50035"/>
    </source>
</evidence>
<evidence type="ECO:0000313" key="9">
    <source>
        <dbReference type="EMBL" id="KAJ9657815.1"/>
    </source>
</evidence>
<dbReference type="InterPro" id="IPR025202">
    <property type="entry name" value="PLD-like_dom"/>
</dbReference>
<feature type="compositionally biased region" description="Low complexity" evidence="7">
    <location>
        <begin position="1470"/>
        <end position="1483"/>
    </location>
</feature>
<feature type="compositionally biased region" description="Basic and acidic residues" evidence="7">
    <location>
        <begin position="223"/>
        <end position="233"/>
    </location>
</feature>
<dbReference type="InterPro" id="IPR001683">
    <property type="entry name" value="PX_dom"/>
</dbReference>
<feature type="compositionally biased region" description="Low complexity" evidence="7">
    <location>
        <begin position="148"/>
        <end position="160"/>
    </location>
</feature>
<dbReference type="Pfam" id="PF13091">
    <property type="entry name" value="PLDc_2"/>
    <property type="match status" value="1"/>
</dbReference>
<feature type="domain" description="PLD phosphodiesterase" evidence="8">
    <location>
        <begin position="936"/>
        <end position="963"/>
    </location>
</feature>
<comment type="caution">
    <text evidence="9">The sequence shown here is derived from an EMBL/GenBank/DDBJ whole genome shotgun (WGS) entry which is preliminary data.</text>
</comment>
<dbReference type="SUPFAM" id="SSF56024">
    <property type="entry name" value="Phospholipase D/nuclease"/>
    <property type="match status" value="2"/>
</dbReference>
<evidence type="ECO:0000256" key="2">
    <source>
        <dbReference type="ARBA" id="ARBA00012027"/>
    </source>
</evidence>
<keyword evidence="5" id="KW-0442">Lipid degradation</keyword>
<dbReference type="CDD" id="cd01254">
    <property type="entry name" value="PH_PLD"/>
    <property type="match status" value="1"/>
</dbReference>
<feature type="region of interest" description="Disordered" evidence="7">
    <location>
        <begin position="1772"/>
        <end position="1818"/>
    </location>
</feature>
<evidence type="ECO:0000256" key="4">
    <source>
        <dbReference type="ARBA" id="ARBA00022801"/>
    </source>
</evidence>
<keyword evidence="3" id="KW-0677">Repeat</keyword>
<dbReference type="InterPro" id="IPR001736">
    <property type="entry name" value="PLipase_D/transphosphatidylase"/>
</dbReference>
<gene>
    <name evidence="9" type="primary">SPO14</name>
    <name evidence="9" type="ORF">H2201_008028</name>
</gene>
<keyword evidence="10" id="KW-1185">Reference proteome</keyword>
<dbReference type="Gene3D" id="3.30.870.10">
    <property type="entry name" value="Endonuclease Chain A"/>
    <property type="match status" value="2"/>
</dbReference>
<keyword evidence="6" id="KW-0443">Lipid metabolism</keyword>
<evidence type="ECO:0000256" key="7">
    <source>
        <dbReference type="SAM" id="MobiDB-lite"/>
    </source>
</evidence>
<feature type="compositionally biased region" description="Basic and acidic residues" evidence="7">
    <location>
        <begin position="1620"/>
        <end position="1630"/>
    </location>
</feature>
<feature type="region of interest" description="Disordered" evidence="7">
    <location>
        <begin position="342"/>
        <end position="388"/>
    </location>
</feature>
<evidence type="ECO:0000256" key="3">
    <source>
        <dbReference type="ARBA" id="ARBA00022737"/>
    </source>
</evidence>
<feature type="compositionally biased region" description="Polar residues" evidence="7">
    <location>
        <begin position="1"/>
        <end position="12"/>
    </location>
</feature>
<feature type="compositionally biased region" description="Polar residues" evidence="7">
    <location>
        <begin position="20"/>
        <end position="29"/>
    </location>
</feature>
<comment type="catalytic activity">
    <reaction evidence="1">
        <text>a 1,2-diacyl-sn-glycero-3-phosphocholine + H2O = a 1,2-diacyl-sn-glycero-3-phosphate + choline + H(+)</text>
        <dbReference type="Rhea" id="RHEA:14445"/>
        <dbReference type="ChEBI" id="CHEBI:15354"/>
        <dbReference type="ChEBI" id="CHEBI:15377"/>
        <dbReference type="ChEBI" id="CHEBI:15378"/>
        <dbReference type="ChEBI" id="CHEBI:57643"/>
        <dbReference type="ChEBI" id="CHEBI:58608"/>
        <dbReference type="EC" id="3.1.4.4"/>
    </reaction>
</comment>
<accession>A0ABQ9NKM3</accession>
<proteinExistence type="predicted"/>
<feature type="compositionally biased region" description="Polar residues" evidence="7">
    <location>
        <begin position="44"/>
        <end position="61"/>
    </location>
</feature>
<feature type="region of interest" description="Disordered" evidence="7">
    <location>
        <begin position="1324"/>
        <end position="1350"/>
    </location>
</feature>
<name>A0ABQ9NKM3_9PEZI</name>
<feature type="compositionally biased region" description="Polar residues" evidence="7">
    <location>
        <begin position="286"/>
        <end position="298"/>
    </location>
</feature>
<feature type="compositionally biased region" description="Low complexity" evidence="7">
    <location>
        <begin position="1791"/>
        <end position="1801"/>
    </location>
</feature>
<feature type="region of interest" description="Disordered" evidence="7">
    <location>
        <begin position="1664"/>
        <end position="1706"/>
    </location>
</feature>
<feature type="compositionally biased region" description="Basic and acidic residues" evidence="7">
    <location>
        <begin position="1685"/>
        <end position="1706"/>
    </location>
</feature>
<dbReference type="CDD" id="cd09138">
    <property type="entry name" value="PLDc_vPLD1_2_yPLD_like_1"/>
    <property type="match status" value="1"/>
</dbReference>
<dbReference type="GO" id="GO:0004630">
    <property type="term" value="F:phospholipase D activity"/>
    <property type="evidence" value="ECO:0007669"/>
    <property type="project" value="UniProtKB-EC"/>
</dbReference>
<feature type="compositionally biased region" description="Basic residues" evidence="7">
    <location>
        <begin position="582"/>
        <end position="597"/>
    </location>
</feature>
<reference evidence="9" key="1">
    <citation type="submission" date="2022-10" db="EMBL/GenBank/DDBJ databases">
        <title>Culturing micro-colonial fungi from biological soil crusts in the Mojave desert and describing Neophaeococcomyces mojavensis, and introducing the new genera and species Taxawa tesnikishii.</title>
        <authorList>
            <person name="Kurbessoian T."/>
            <person name="Stajich J.E."/>
        </authorList>
    </citation>
    <scope>NUCLEOTIDE SEQUENCE</scope>
    <source>
        <strain evidence="9">TK_1</strain>
    </source>
</reference>
<dbReference type="SMART" id="SM00155">
    <property type="entry name" value="PLDc"/>
    <property type="match status" value="2"/>
</dbReference>
<dbReference type="PROSITE" id="PS50035">
    <property type="entry name" value="PLD"/>
    <property type="match status" value="2"/>
</dbReference>
<evidence type="ECO:0000313" key="10">
    <source>
        <dbReference type="Proteomes" id="UP001172684"/>
    </source>
</evidence>
<feature type="region of interest" description="Disordered" evidence="7">
    <location>
        <begin position="1614"/>
        <end position="1639"/>
    </location>
</feature>
<feature type="compositionally biased region" description="Polar residues" evidence="7">
    <location>
        <begin position="138"/>
        <end position="147"/>
    </location>
</feature>
<dbReference type="SMART" id="SM00312">
    <property type="entry name" value="PX"/>
    <property type="match status" value="1"/>
</dbReference>
<evidence type="ECO:0000256" key="1">
    <source>
        <dbReference type="ARBA" id="ARBA00000798"/>
    </source>
</evidence>
<dbReference type="InterPro" id="IPR015679">
    <property type="entry name" value="PLipase_D_fam"/>
</dbReference>
<dbReference type="Proteomes" id="UP001172684">
    <property type="component" value="Unassembled WGS sequence"/>
</dbReference>